<proteinExistence type="inferred from homology"/>
<dbReference type="InterPro" id="IPR034683">
    <property type="entry name" value="IspD/TarI"/>
</dbReference>
<dbReference type="InterPro" id="IPR001228">
    <property type="entry name" value="IspD"/>
</dbReference>
<dbReference type="HAMAP" id="MF_00108">
    <property type="entry name" value="IspD"/>
    <property type="match status" value="1"/>
</dbReference>
<comment type="pathway">
    <text evidence="3">Isoprenoid biosynthesis; isopentenyl diphosphate biosynthesis via DXP pathway; isopentenyl diphosphate from 1-deoxy-D-xylulose 5-phosphate: step 2/6.</text>
</comment>
<evidence type="ECO:0000313" key="4">
    <source>
        <dbReference type="EMBL" id="HGK28591.1"/>
    </source>
</evidence>
<dbReference type="GO" id="GO:0019288">
    <property type="term" value="P:isopentenyl diphosphate biosynthetic process, methylerythritol 4-phosphate pathway"/>
    <property type="evidence" value="ECO:0007669"/>
    <property type="project" value="UniProtKB-UniRule"/>
</dbReference>
<dbReference type="GO" id="GO:0050518">
    <property type="term" value="F:2-C-methyl-D-erythritol 4-phosphate cytidylyltransferase activity"/>
    <property type="evidence" value="ECO:0007669"/>
    <property type="project" value="UniProtKB-UniRule"/>
</dbReference>
<dbReference type="InterPro" id="IPR029044">
    <property type="entry name" value="Nucleotide-diphossugar_trans"/>
</dbReference>
<dbReference type="PANTHER" id="PTHR32125:SF4">
    <property type="entry name" value="2-C-METHYL-D-ERYTHRITOL 4-PHOSPHATE CYTIDYLYLTRANSFERASE, CHLOROPLASTIC"/>
    <property type="match status" value="1"/>
</dbReference>
<dbReference type="UniPathway" id="UPA00056">
    <property type="reaction ID" value="UER00093"/>
</dbReference>
<feature type="site" description="Positions MEP for the nucleophilic attack" evidence="3">
    <location>
        <position position="155"/>
    </location>
</feature>
<feature type="site" description="Positions MEP for the nucleophilic attack" evidence="3">
    <location>
        <position position="209"/>
    </location>
</feature>
<feature type="site" description="Transition state stabilizer" evidence="3">
    <location>
        <position position="20"/>
    </location>
</feature>
<dbReference type="SUPFAM" id="SSF53448">
    <property type="entry name" value="Nucleotide-diphospho-sugar transferases"/>
    <property type="match status" value="1"/>
</dbReference>
<feature type="site" description="Transition state stabilizer" evidence="3">
    <location>
        <position position="25"/>
    </location>
</feature>
<dbReference type="CDD" id="cd02516">
    <property type="entry name" value="CDP-ME_synthetase"/>
    <property type="match status" value="1"/>
</dbReference>
<protein>
    <recommendedName>
        <fullName evidence="3">2-C-methyl-D-erythritol 4-phosphate cytidylyltransferase</fullName>
        <ecNumber evidence="3">2.7.7.60</ecNumber>
    </recommendedName>
    <alternativeName>
        <fullName evidence="3">4-diphosphocytidyl-2C-methyl-D-erythritol synthase</fullName>
    </alternativeName>
    <alternativeName>
        <fullName evidence="3">MEP cytidylyltransferase</fullName>
        <shortName evidence="3">MCT</shortName>
    </alternativeName>
</protein>
<keyword evidence="3" id="KW-0414">Isoprene biosynthesis</keyword>
<comment type="caution">
    <text evidence="4">The sequence shown here is derived from an EMBL/GenBank/DDBJ whole genome shotgun (WGS) entry which is preliminary data.</text>
</comment>
<dbReference type="EC" id="2.7.7.60" evidence="3"/>
<organism evidence="4">
    <name type="scientific">candidate division WOR-3 bacterium</name>
    <dbReference type="NCBI Taxonomy" id="2052148"/>
    <lineage>
        <taxon>Bacteria</taxon>
        <taxon>Bacteria division WOR-3</taxon>
    </lineage>
</organism>
<dbReference type="Gene3D" id="3.90.550.10">
    <property type="entry name" value="Spore Coat Polysaccharide Biosynthesis Protein SpsA, Chain A"/>
    <property type="match status" value="1"/>
</dbReference>
<dbReference type="PANTHER" id="PTHR32125">
    <property type="entry name" value="2-C-METHYL-D-ERYTHRITOL 4-PHOSPHATE CYTIDYLYLTRANSFERASE, CHLOROPLASTIC"/>
    <property type="match status" value="1"/>
</dbReference>
<dbReference type="Pfam" id="PF01128">
    <property type="entry name" value="IspD"/>
    <property type="match status" value="1"/>
</dbReference>
<comment type="catalytic activity">
    <reaction evidence="3">
        <text>2-C-methyl-D-erythritol 4-phosphate + CTP + H(+) = 4-CDP-2-C-methyl-D-erythritol + diphosphate</text>
        <dbReference type="Rhea" id="RHEA:13429"/>
        <dbReference type="ChEBI" id="CHEBI:15378"/>
        <dbReference type="ChEBI" id="CHEBI:33019"/>
        <dbReference type="ChEBI" id="CHEBI:37563"/>
        <dbReference type="ChEBI" id="CHEBI:57823"/>
        <dbReference type="ChEBI" id="CHEBI:58262"/>
        <dbReference type="EC" id="2.7.7.60"/>
    </reaction>
</comment>
<reference evidence="4" key="1">
    <citation type="journal article" date="2020" name="mSystems">
        <title>Genome- and Community-Level Interaction Insights into Carbon Utilization and Element Cycling Functions of Hydrothermarchaeota in Hydrothermal Sediment.</title>
        <authorList>
            <person name="Zhou Z."/>
            <person name="Liu Y."/>
            <person name="Xu W."/>
            <person name="Pan J."/>
            <person name="Luo Z.H."/>
            <person name="Li M."/>
        </authorList>
    </citation>
    <scope>NUCLEOTIDE SEQUENCE [LARGE SCALE GENOMIC DNA]</scope>
    <source>
        <strain evidence="4">SpSt-488</strain>
    </source>
</reference>
<dbReference type="NCBIfam" id="TIGR00453">
    <property type="entry name" value="ispD"/>
    <property type="match status" value="1"/>
</dbReference>
<keyword evidence="1 3" id="KW-0808">Transferase</keyword>
<sequence length="223" mass="24516">MSRPSGGRFGIILAAGTGSRFRGLKQFARLGGQPLFRFSVSAFERCPTVDGYVLVVCATRLNWTRRLVGRWRLKRLIAVVSGGRLRAESVDSGLRSLPEAGWVAIHDAARPFITPAMLKQGFAACQRHRAATFGLPLTDTLKQIHGDRVVRTIDRSSLATVQTPQFFELALIRKAHAQRGQRPATDDCTLVETLGIRPVLLPGTTRNLKVTTRTDLELCAALL</sequence>
<dbReference type="FunFam" id="3.90.550.10:FF:000003">
    <property type="entry name" value="2-C-methyl-D-erythritol 4-phosphate cytidylyltransferase"/>
    <property type="match status" value="1"/>
</dbReference>
<dbReference type="AlphaFoldDB" id="A0A7C4CBH4"/>
<gene>
    <name evidence="3 4" type="primary">ispD</name>
    <name evidence="4" type="ORF">ENS41_06505</name>
</gene>
<accession>A0A7C4CBH4</accession>
<comment type="similarity">
    <text evidence="3">Belongs to the IspD/TarI cytidylyltransferase family. IspD subfamily.</text>
</comment>
<evidence type="ECO:0000256" key="2">
    <source>
        <dbReference type="ARBA" id="ARBA00022695"/>
    </source>
</evidence>
<evidence type="ECO:0000256" key="3">
    <source>
        <dbReference type="HAMAP-Rule" id="MF_00108"/>
    </source>
</evidence>
<keyword evidence="2 3" id="KW-0548">Nucleotidyltransferase</keyword>
<dbReference type="EMBL" id="DSUT01000139">
    <property type="protein sequence ID" value="HGK28591.1"/>
    <property type="molecule type" value="Genomic_DNA"/>
</dbReference>
<evidence type="ECO:0000256" key="1">
    <source>
        <dbReference type="ARBA" id="ARBA00022679"/>
    </source>
</evidence>
<comment type="function">
    <text evidence="3">Catalyzes the formation of 4-diphosphocytidyl-2-C-methyl-D-erythritol from CTP and 2-C-methyl-D-erythritol 4-phosphate (MEP).</text>
</comment>
<name>A0A7C4CBH4_UNCW3</name>
<dbReference type="InterPro" id="IPR050088">
    <property type="entry name" value="IspD/TarI_cytidylyltransf_bact"/>
</dbReference>